<protein>
    <recommendedName>
        <fullName evidence="2">protein-serine/threonine phosphatase</fullName>
        <ecNumber evidence="2">3.1.3.16</ecNumber>
    </recommendedName>
</protein>
<evidence type="ECO:0000256" key="3">
    <source>
        <dbReference type="ARBA" id="ARBA00022801"/>
    </source>
</evidence>
<dbReference type="InterPro" id="IPR023214">
    <property type="entry name" value="HAD_sf"/>
</dbReference>
<dbReference type="PROSITE" id="PS50969">
    <property type="entry name" value="FCP1"/>
    <property type="match status" value="1"/>
</dbReference>
<dbReference type="InterPro" id="IPR001357">
    <property type="entry name" value="BRCT_dom"/>
</dbReference>
<feature type="domain" description="FCP1 homology" evidence="9">
    <location>
        <begin position="291"/>
        <end position="498"/>
    </location>
</feature>
<dbReference type="Gene3D" id="3.40.50.1000">
    <property type="entry name" value="HAD superfamily/HAD-like"/>
    <property type="match status" value="1"/>
</dbReference>
<dbReference type="EMBL" id="HBGN01022766">
    <property type="protein sequence ID" value="CAD9336914.1"/>
    <property type="molecule type" value="Transcribed_RNA"/>
</dbReference>
<keyword evidence="4" id="KW-0539">Nucleus</keyword>
<dbReference type="SMART" id="SM00577">
    <property type="entry name" value="CPDc"/>
    <property type="match status" value="1"/>
</dbReference>
<dbReference type="InterPro" id="IPR039189">
    <property type="entry name" value="Fcp1"/>
</dbReference>
<evidence type="ECO:0000259" key="9">
    <source>
        <dbReference type="PROSITE" id="PS50969"/>
    </source>
</evidence>
<dbReference type="PANTHER" id="PTHR23081:SF36">
    <property type="entry name" value="RNA POLYMERASE II SUBUNIT A C-TERMINAL DOMAIN PHOSPHATASE"/>
    <property type="match status" value="1"/>
</dbReference>
<feature type="domain" description="BRCT" evidence="8">
    <location>
        <begin position="770"/>
        <end position="853"/>
    </location>
</feature>
<sequence>MEDSSSSNADKNNDIQYKILLPSFLTYKDLVSHKLTWKVPNGASVTTGDVLTILTDHNNNSNHDSTKEEEREKETNDVTKRTIHKRPKKRMRGVTIQMTGSGSSTGSGAMTSDPKNSTTTSIKNTVAAKMTSSSSSTTVPSTSHTKNKITSFTSNNNSTIMANRRSKEIRSPSNGILSIYSQPQKQQQDGNVEVVVLGMIKPCNHPVVLNGLCAVCGAIVAASTNNNSNNMPSSFDDTNSNGSYKKKETTESSTVGGASDIITIGGTYGMTLSLTPDEAKSISYDSFQKLSRVKKLNLVLDLDHTLLHATADYLIKTKFAHLLQRSDVRTLILPMIEDQEQPQSKPKYGSGIPPPPYLLPHYVKLRPHLSTFLNTLLPFYEINVYTAGTRSYANHICNVICRYLVNSMYDEEDLHLLNQKRQELEEKVRWFHVRKRRRDVLKKVTMKKTISTEEKEDDLKKNEKQEVAQEVIDLVDDGDHEGKSVGKEKEVIDLVEKEEAKDDKKTTTKTADTNKKRKRVSFGDDVASDAKKKNAINGPKDNDDSPSPLPPFSFNKETKEEEKEEDDPTEELNRIRIQYKEAMDLEQKAMVLRKKIFSSRILSRTDVGDLGREVKSLKRMFPCGGIMAAIVDDREDVWANAENNSTGRPGEPPENLLLVKPYHWKEFSGCRDVNNAAGMDLSASSSASLENGSKKKNHGEGEANDSNNNNEEKDEQQLLWTMDILKRIHERYYSDNLTDDERQTLSVPQILKEMRREVFGGCSSSGGGRKIKILLSGLVPLYKQKSFGEGDQKKPRPSVVRYAEDLGATIVSEATPDLTYVVAARDGTEKVLRARRMAPHCFVVRPSWLMECYWSITKRDVVPHIIGPMPKQRPPPPLLLQQPERGNIQMNQERKSILLTGTDSSDEEIDVGAAPDKESILLDGTDSSDDEDDDDFAAELENEIMASRNA</sequence>
<evidence type="ECO:0000256" key="7">
    <source>
        <dbReference type="SAM" id="MobiDB-lite"/>
    </source>
</evidence>
<feature type="region of interest" description="Disordered" evidence="7">
    <location>
        <begin position="684"/>
        <end position="716"/>
    </location>
</feature>
<proteinExistence type="predicted"/>
<feature type="compositionally biased region" description="Low complexity" evidence="7">
    <location>
        <begin position="131"/>
        <end position="144"/>
    </location>
</feature>
<dbReference type="Pfam" id="PF03031">
    <property type="entry name" value="NIF"/>
    <property type="match status" value="1"/>
</dbReference>
<evidence type="ECO:0000256" key="6">
    <source>
        <dbReference type="ARBA" id="ARBA00048336"/>
    </source>
</evidence>
<dbReference type="PANTHER" id="PTHR23081">
    <property type="entry name" value="RNA POLYMERASE II CTD PHOSPHATASE"/>
    <property type="match status" value="1"/>
</dbReference>
<dbReference type="SUPFAM" id="SSF52113">
    <property type="entry name" value="BRCT domain"/>
    <property type="match status" value="1"/>
</dbReference>
<evidence type="ECO:0000256" key="1">
    <source>
        <dbReference type="ARBA" id="ARBA00004123"/>
    </source>
</evidence>
<dbReference type="PROSITE" id="PS50172">
    <property type="entry name" value="BRCT"/>
    <property type="match status" value="1"/>
</dbReference>
<feature type="region of interest" description="Disordered" evidence="7">
    <location>
        <begin position="227"/>
        <end position="252"/>
    </location>
</feature>
<dbReference type="AlphaFoldDB" id="A0A7S1ZEW7"/>
<dbReference type="InterPro" id="IPR004274">
    <property type="entry name" value="FCP1_dom"/>
</dbReference>
<comment type="subcellular location">
    <subcellularLocation>
        <location evidence="1">Nucleus</location>
    </subcellularLocation>
</comment>
<keyword evidence="3" id="KW-0378">Hydrolase</keyword>
<feature type="compositionally biased region" description="Low complexity" evidence="7">
    <location>
        <begin position="99"/>
        <end position="108"/>
    </location>
</feature>
<dbReference type="SUPFAM" id="SSF56784">
    <property type="entry name" value="HAD-like"/>
    <property type="match status" value="1"/>
</dbReference>
<feature type="region of interest" description="Disordered" evidence="7">
    <location>
        <begin position="54"/>
        <end position="160"/>
    </location>
</feature>
<accession>A0A7S1ZEW7</accession>
<feature type="compositionally biased region" description="Polar residues" evidence="7">
    <location>
        <begin position="109"/>
        <end position="124"/>
    </location>
</feature>
<gene>
    <name evidence="10" type="ORF">DBRI1063_LOCUS14523</name>
</gene>
<organism evidence="10">
    <name type="scientific">Ditylum brightwellii</name>
    <dbReference type="NCBI Taxonomy" id="49249"/>
    <lineage>
        <taxon>Eukaryota</taxon>
        <taxon>Sar</taxon>
        <taxon>Stramenopiles</taxon>
        <taxon>Ochrophyta</taxon>
        <taxon>Bacillariophyta</taxon>
        <taxon>Mediophyceae</taxon>
        <taxon>Lithodesmiophycidae</taxon>
        <taxon>Lithodesmiales</taxon>
        <taxon>Lithodesmiaceae</taxon>
        <taxon>Ditylum</taxon>
    </lineage>
</organism>
<reference evidence="10" key="1">
    <citation type="submission" date="2021-01" db="EMBL/GenBank/DDBJ databases">
        <authorList>
            <person name="Corre E."/>
            <person name="Pelletier E."/>
            <person name="Niang G."/>
            <person name="Scheremetjew M."/>
            <person name="Finn R."/>
            <person name="Kale V."/>
            <person name="Holt S."/>
            <person name="Cochrane G."/>
            <person name="Meng A."/>
            <person name="Brown T."/>
            <person name="Cohen L."/>
        </authorList>
    </citation>
    <scope>NUCLEOTIDE SEQUENCE</scope>
    <source>
        <strain evidence="10">Pop2</strain>
    </source>
</reference>
<name>A0A7S1ZEW7_9STRA</name>
<feature type="region of interest" description="Disordered" evidence="7">
    <location>
        <begin position="498"/>
        <end position="572"/>
    </location>
</feature>
<feature type="compositionally biased region" description="Basic residues" evidence="7">
    <location>
        <begin position="81"/>
        <end position="92"/>
    </location>
</feature>
<dbReference type="GO" id="GO:0005634">
    <property type="term" value="C:nucleus"/>
    <property type="evidence" value="ECO:0007669"/>
    <property type="project" value="UniProtKB-SubCell"/>
</dbReference>
<evidence type="ECO:0000313" key="10">
    <source>
        <dbReference type="EMBL" id="CAD9336914.1"/>
    </source>
</evidence>
<dbReference type="InterPro" id="IPR036420">
    <property type="entry name" value="BRCT_dom_sf"/>
</dbReference>
<evidence type="ECO:0000259" key="8">
    <source>
        <dbReference type="PROSITE" id="PS50172"/>
    </source>
</evidence>
<dbReference type="EC" id="3.1.3.16" evidence="2"/>
<feature type="compositionally biased region" description="Polar residues" evidence="7">
    <location>
        <begin position="54"/>
        <end position="63"/>
    </location>
</feature>
<dbReference type="InterPro" id="IPR036412">
    <property type="entry name" value="HAD-like_sf"/>
</dbReference>
<dbReference type="Gene3D" id="3.40.50.10190">
    <property type="entry name" value="BRCT domain"/>
    <property type="match status" value="1"/>
</dbReference>
<evidence type="ECO:0000256" key="4">
    <source>
        <dbReference type="ARBA" id="ARBA00023242"/>
    </source>
</evidence>
<dbReference type="Pfam" id="PF00533">
    <property type="entry name" value="BRCT"/>
    <property type="match status" value="1"/>
</dbReference>
<comment type="catalytic activity">
    <reaction evidence="6">
        <text>O-phospho-L-threonyl-[protein] + H2O = L-threonyl-[protein] + phosphate</text>
        <dbReference type="Rhea" id="RHEA:47004"/>
        <dbReference type="Rhea" id="RHEA-COMP:11060"/>
        <dbReference type="Rhea" id="RHEA-COMP:11605"/>
        <dbReference type="ChEBI" id="CHEBI:15377"/>
        <dbReference type="ChEBI" id="CHEBI:30013"/>
        <dbReference type="ChEBI" id="CHEBI:43474"/>
        <dbReference type="ChEBI" id="CHEBI:61977"/>
        <dbReference type="EC" id="3.1.3.16"/>
    </reaction>
</comment>
<feature type="region of interest" description="Disordered" evidence="7">
    <location>
        <begin position="901"/>
        <end position="934"/>
    </location>
</feature>
<comment type="catalytic activity">
    <reaction evidence="5">
        <text>O-phospho-L-seryl-[protein] + H2O = L-seryl-[protein] + phosphate</text>
        <dbReference type="Rhea" id="RHEA:20629"/>
        <dbReference type="Rhea" id="RHEA-COMP:9863"/>
        <dbReference type="Rhea" id="RHEA-COMP:11604"/>
        <dbReference type="ChEBI" id="CHEBI:15377"/>
        <dbReference type="ChEBI" id="CHEBI:29999"/>
        <dbReference type="ChEBI" id="CHEBI:43474"/>
        <dbReference type="ChEBI" id="CHEBI:83421"/>
        <dbReference type="EC" id="3.1.3.16"/>
    </reaction>
</comment>
<feature type="compositionally biased region" description="Basic and acidic residues" evidence="7">
    <location>
        <begin position="64"/>
        <end position="80"/>
    </location>
</feature>
<feature type="compositionally biased region" description="Polar residues" evidence="7">
    <location>
        <begin position="148"/>
        <end position="160"/>
    </location>
</feature>
<dbReference type="GO" id="GO:0008420">
    <property type="term" value="F:RNA polymerase II CTD heptapeptide repeat phosphatase activity"/>
    <property type="evidence" value="ECO:0007669"/>
    <property type="project" value="InterPro"/>
</dbReference>
<evidence type="ECO:0000256" key="5">
    <source>
        <dbReference type="ARBA" id="ARBA00047761"/>
    </source>
</evidence>
<evidence type="ECO:0000256" key="2">
    <source>
        <dbReference type="ARBA" id="ARBA00013081"/>
    </source>
</evidence>